<dbReference type="Pfam" id="PF00903">
    <property type="entry name" value="Glyoxalase"/>
    <property type="match status" value="1"/>
</dbReference>
<feature type="domain" description="Glyoxalase/fosfomycin resistance/dioxygenase" evidence="1">
    <location>
        <begin position="10"/>
        <end position="126"/>
    </location>
</feature>
<dbReference type="InterPro" id="IPR004360">
    <property type="entry name" value="Glyas_Fos-R_dOase_dom"/>
</dbReference>
<dbReference type="InterPro" id="IPR029068">
    <property type="entry name" value="Glyas_Bleomycin-R_OHBP_Dase"/>
</dbReference>
<name>A0ABT0PHC1_9GAMM</name>
<dbReference type="RefSeq" id="WP_249699910.1">
    <property type="nucleotide sequence ID" value="NZ_JAMFLX010000015.1"/>
</dbReference>
<evidence type="ECO:0000313" key="3">
    <source>
        <dbReference type="Proteomes" id="UP001203338"/>
    </source>
</evidence>
<sequence>MNIHSVAGMAVISADTESSATLYCDVMGLDMKTEDDYRYTNQLDGAKHFGIWSLNDAANACYGTELWPDNVPVPQTTIEFEFRDTQAVADAVNEMKEKGYTFVHDVRMEPWGQTLARFISPEGVLIGLSYAPWQHGDEQK</sequence>
<dbReference type="EMBL" id="JAMFLX010000015">
    <property type="protein sequence ID" value="MCL6270651.1"/>
    <property type="molecule type" value="Genomic_DNA"/>
</dbReference>
<proteinExistence type="predicted"/>
<evidence type="ECO:0000313" key="2">
    <source>
        <dbReference type="EMBL" id="MCL6270651.1"/>
    </source>
</evidence>
<accession>A0ABT0PHC1</accession>
<dbReference type="SUPFAM" id="SSF54593">
    <property type="entry name" value="Glyoxalase/Bleomycin resistance protein/Dihydroxybiphenyl dioxygenase"/>
    <property type="match status" value="1"/>
</dbReference>
<keyword evidence="3" id="KW-1185">Reference proteome</keyword>
<protein>
    <submittedName>
        <fullName evidence="2">VOC family protein</fullName>
    </submittedName>
</protein>
<organism evidence="2 3">
    <name type="scientific">Parendozoicomonas callyspongiae</name>
    <dbReference type="NCBI Taxonomy" id="2942213"/>
    <lineage>
        <taxon>Bacteria</taxon>
        <taxon>Pseudomonadati</taxon>
        <taxon>Pseudomonadota</taxon>
        <taxon>Gammaproteobacteria</taxon>
        <taxon>Oceanospirillales</taxon>
        <taxon>Endozoicomonadaceae</taxon>
        <taxon>Parendozoicomonas</taxon>
    </lineage>
</organism>
<reference evidence="2 3" key="1">
    <citation type="submission" date="2022-05" db="EMBL/GenBank/DDBJ databases">
        <authorList>
            <person name="Park J.-S."/>
        </authorList>
    </citation>
    <scope>NUCLEOTIDE SEQUENCE [LARGE SCALE GENOMIC DNA]</scope>
    <source>
        <strain evidence="2 3">2012CJ34-2</strain>
    </source>
</reference>
<evidence type="ECO:0000259" key="1">
    <source>
        <dbReference type="Pfam" id="PF00903"/>
    </source>
</evidence>
<gene>
    <name evidence="2" type="ORF">M3P05_12015</name>
</gene>
<comment type="caution">
    <text evidence="2">The sequence shown here is derived from an EMBL/GenBank/DDBJ whole genome shotgun (WGS) entry which is preliminary data.</text>
</comment>
<dbReference type="Gene3D" id="3.10.180.10">
    <property type="entry name" value="2,3-Dihydroxybiphenyl 1,2-Dioxygenase, domain 1"/>
    <property type="match status" value="1"/>
</dbReference>
<dbReference type="Proteomes" id="UP001203338">
    <property type="component" value="Unassembled WGS sequence"/>
</dbReference>